<evidence type="ECO:0008006" key="3">
    <source>
        <dbReference type="Google" id="ProtNLM"/>
    </source>
</evidence>
<evidence type="ECO:0000313" key="1">
    <source>
        <dbReference type="EMBL" id="MBE1488378.1"/>
    </source>
</evidence>
<name>A0A927MAP4_9ACTN</name>
<dbReference type="Proteomes" id="UP000649753">
    <property type="component" value="Unassembled WGS sequence"/>
</dbReference>
<dbReference type="InterPro" id="IPR043519">
    <property type="entry name" value="NT_sf"/>
</dbReference>
<dbReference type="SUPFAM" id="SSF81301">
    <property type="entry name" value="Nucleotidyltransferase"/>
    <property type="match status" value="1"/>
</dbReference>
<comment type="caution">
    <text evidence="1">The sequence shown here is derived from an EMBL/GenBank/DDBJ whole genome shotgun (WGS) entry which is preliminary data.</text>
</comment>
<dbReference type="RefSeq" id="WP_192768051.1">
    <property type="nucleotide sequence ID" value="NZ_JADBEB010000001.1"/>
</dbReference>
<evidence type="ECO:0000313" key="2">
    <source>
        <dbReference type="Proteomes" id="UP000649753"/>
    </source>
</evidence>
<sequence length="279" mass="29964">MSTVDGHGPAAAARAVALDCAHDFQKVFADRFLAAYALGSLAHGGYAPAVSDIDLAVVITETRGGDTETVAQTCQTLGQRGALHRKLSVFWASLPALRRGHHDGRFPVIDRLDLAEQGVLLLGSEVAPQVAVPTADELLVDSAEFAVKVLATDEVTAELHRPRRLLADPVWFTKAVLFPVRFLYSNTMTMGRAATNDEAIAWYLAQPQAIATPLVRLAAQVRAGQPLDPAQAAPLLAAGLVHLYRRYVEDQTRRLGQAGAPAELVAALRQWRGQLGTSH</sequence>
<proteinExistence type="predicted"/>
<accession>A0A927MAP4</accession>
<dbReference type="AlphaFoldDB" id="A0A927MAP4"/>
<dbReference type="EMBL" id="JADBEB010000001">
    <property type="protein sequence ID" value="MBE1488378.1"/>
    <property type="molecule type" value="Genomic_DNA"/>
</dbReference>
<gene>
    <name evidence="1" type="ORF">H4W31_004016</name>
</gene>
<keyword evidence="2" id="KW-1185">Reference proteome</keyword>
<protein>
    <recommendedName>
        <fullName evidence="3">Nucleotidyltransferase domain-containing protein</fullName>
    </recommendedName>
</protein>
<organism evidence="1 2">
    <name type="scientific">Plantactinospora soyae</name>
    <dbReference type="NCBI Taxonomy" id="1544732"/>
    <lineage>
        <taxon>Bacteria</taxon>
        <taxon>Bacillati</taxon>
        <taxon>Actinomycetota</taxon>
        <taxon>Actinomycetes</taxon>
        <taxon>Micromonosporales</taxon>
        <taxon>Micromonosporaceae</taxon>
        <taxon>Plantactinospora</taxon>
    </lineage>
</organism>
<reference evidence="1" key="1">
    <citation type="submission" date="2020-10" db="EMBL/GenBank/DDBJ databases">
        <title>Sequencing the genomes of 1000 actinobacteria strains.</title>
        <authorList>
            <person name="Klenk H.-P."/>
        </authorList>
    </citation>
    <scope>NUCLEOTIDE SEQUENCE</scope>
    <source>
        <strain evidence="1">DSM 46832</strain>
    </source>
</reference>